<keyword evidence="2" id="KW-1185">Reference proteome</keyword>
<evidence type="ECO:0000313" key="1">
    <source>
        <dbReference type="EMBL" id="KAK4731850.1"/>
    </source>
</evidence>
<reference evidence="1 2" key="1">
    <citation type="submission" date="2023-10" db="EMBL/GenBank/DDBJ databases">
        <title>Genome-Wide Identification Analysis in wild type Solanum Pinnatisectum Reveals Some Genes Defensing Phytophthora Infestans.</title>
        <authorList>
            <person name="Sun C."/>
        </authorList>
    </citation>
    <scope>NUCLEOTIDE SEQUENCE [LARGE SCALE GENOMIC DNA]</scope>
    <source>
        <strain evidence="1">LQN</strain>
        <tissue evidence="1">Leaf</tissue>
    </source>
</reference>
<dbReference type="EMBL" id="JAWPEI010000003">
    <property type="protein sequence ID" value="KAK4731850.1"/>
    <property type="molecule type" value="Genomic_DNA"/>
</dbReference>
<dbReference type="Proteomes" id="UP001311915">
    <property type="component" value="Unassembled WGS sequence"/>
</dbReference>
<dbReference type="AlphaFoldDB" id="A0AAV9M4E7"/>
<sequence>MRAMDVRIMVIIGAMIIAMIKCRMRMRAIIPKENMREMLNTTLMVKIEGKKTLVVAYMMMREHDEGKVRYNTLLYKNYEEHAPKACKDAYSYSCGNPYPSRSSVWLH</sequence>
<protein>
    <submittedName>
        <fullName evidence="1">Uncharacterized protein</fullName>
    </submittedName>
</protein>
<gene>
    <name evidence="1" type="ORF">R3W88_024838</name>
</gene>
<proteinExistence type="predicted"/>
<organism evidence="1 2">
    <name type="scientific">Solanum pinnatisectum</name>
    <name type="common">tansyleaf nightshade</name>
    <dbReference type="NCBI Taxonomy" id="50273"/>
    <lineage>
        <taxon>Eukaryota</taxon>
        <taxon>Viridiplantae</taxon>
        <taxon>Streptophyta</taxon>
        <taxon>Embryophyta</taxon>
        <taxon>Tracheophyta</taxon>
        <taxon>Spermatophyta</taxon>
        <taxon>Magnoliopsida</taxon>
        <taxon>eudicotyledons</taxon>
        <taxon>Gunneridae</taxon>
        <taxon>Pentapetalae</taxon>
        <taxon>asterids</taxon>
        <taxon>lamiids</taxon>
        <taxon>Solanales</taxon>
        <taxon>Solanaceae</taxon>
        <taxon>Solanoideae</taxon>
        <taxon>Solaneae</taxon>
        <taxon>Solanum</taxon>
    </lineage>
</organism>
<evidence type="ECO:0000313" key="2">
    <source>
        <dbReference type="Proteomes" id="UP001311915"/>
    </source>
</evidence>
<comment type="caution">
    <text evidence="1">The sequence shown here is derived from an EMBL/GenBank/DDBJ whole genome shotgun (WGS) entry which is preliminary data.</text>
</comment>
<accession>A0AAV9M4E7</accession>
<name>A0AAV9M4E7_9SOLN</name>